<organism evidence="1 2">
    <name type="scientific">Staurois parvus</name>
    <dbReference type="NCBI Taxonomy" id="386267"/>
    <lineage>
        <taxon>Eukaryota</taxon>
        <taxon>Metazoa</taxon>
        <taxon>Chordata</taxon>
        <taxon>Craniata</taxon>
        <taxon>Vertebrata</taxon>
        <taxon>Euteleostomi</taxon>
        <taxon>Amphibia</taxon>
        <taxon>Batrachia</taxon>
        <taxon>Anura</taxon>
        <taxon>Neobatrachia</taxon>
        <taxon>Ranoidea</taxon>
        <taxon>Ranidae</taxon>
        <taxon>Staurois</taxon>
    </lineage>
</organism>
<protein>
    <submittedName>
        <fullName evidence="1">Uncharacterized protein</fullName>
    </submittedName>
</protein>
<feature type="non-terminal residue" evidence="1">
    <location>
        <position position="1"/>
    </location>
</feature>
<evidence type="ECO:0000313" key="1">
    <source>
        <dbReference type="EMBL" id="CAI9542591.1"/>
    </source>
</evidence>
<proteinExistence type="predicted"/>
<name>A0ABN9B300_9NEOB</name>
<comment type="caution">
    <text evidence="1">The sequence shown here is derived from an EMBL/GenBank/DDBJ whole genome shotgun (WGS) entry which is preliminary data.</text>
</comment>
<sequence length="60" mass="6808">TTTGKKEVKSVFQHVPFSKPQTTVTVKVKPQILCSHHSNTRNRGRLTIWELGHCPRARGQ</sequence>
<dbReference type="Proteomes" id="UP001162483">
    <property type="component" value="Unassembled WGS sequence"/>
</dbReference>
<accession>A0ABN9B300</accession>
<keyword evidence="2" id="KW-1185">Reference proteome</keyword>
<reference evidence="1" key="1">
    <citation type="submission" date="2023-05" db="EMBL/GenBank/DDBJ databases">
        <authorList>
            <person name="Stuckert A."/>
        </authorList>
    </citation>
    <scope>NUCLEOTIDE SEQUENCE</scope>
</reference>
<dbReference type="EMBL" id="CATNWA010002315">
    <property type="protein sequence ID" value="CAI9542591.1"/>
    <property type="molecule type" value="Genomic_DNA"/>
</dbReference>
<gene>
    <name evidence="1" type="ORF">SPARVUS_LOCUS2118059</name>
</gene>
<evidence type="ECO:0000313" key="2">
    <source>
        <dbReference type="Proteomes" id="UP001162483"/>
    </source>
</evidence>